<evidence type="ECO:0000313" key="1">
    <source>
        <dbReference type="EMBL" id="RKE02108.1"/>
    </source>
</evidence>
<dbReference type="EMBL" id="RAPQ01000009">
    <property type="protein sequence ID" value="RKE02108.1"/>
    <property type="molecule type" value="Genomic_DNA"/>
</dbReference>
<proteinExistence type="predicted"/>
<name>A0A419X325_9BACT</name>
<gene>
    <name evidence="1" type="ORF">BXY64_2189</name>
</gene>
<sequence length="54" mass="5871">MTLLPNASASSFSALVVIHENQTIPLKFSLQMTYFACAKHELQARASGGYLLSI</sequence>
<reference evidence="1 2" key="1">
    <citation type="submission" date="2018-09" db="EMBL/GenBank/DDBJ databases">
        <title>Genomic Encyclopedia of Archaeal and Bacterial Type Strains, Phase II (KMG-II): from individual species to whole genera.</title>
        <authorList>
            <person name="Goeker M."/>
        </authorList>
    </citation>
    <scope>NUCLEOTIDE SEQUENCE [LARGE SCALE GENOMIC DNA]</scope>
    <source>
        <strain evidence="1 2">DSM 21950</strain>
    </source>
</reference>
<keyword evidence="2" id="KW-1185">Reference proteome</keyword>
<dbReference type="AlphaFoldDB" id="A0A419X325"/>
<dbReference type="Proteomes" id="UP000284531">
    <property type="component" value="Unassembled WGS sequence"/>
</dbReference>
<accession>A0A419X325</accession>
<comment type="caution">
    <text evidence="1">The sequence shown here is derived from an EMBL/GenBank/DDBJ whole genome shotgun (WGS) entry which is preliminary data.</text>
</comment>
<organism evidence="1 2">
    <name type="scientific">Marinifilum flexuosum</name>
    <dbReference type="NCBI Taxonomy" id="1117708"/>
    <lineage>
        <taxon>Bacteria</taxon>
        <taxon>Pseudomonadati</taxon>
        <taxon>Bacteroidota</taxon>
        <taxon>Bacteroidia</taxon>
        <taxon>Marinilabiliales</taxon>
        <taxon>Marinifilaceae</taxon>
    </lineage>
</organism>
<evidence type="ECO:0000313" key="2">
    <source>
        <dbReference type="Proteomes" id="UP000284531"/>
    </source>
</evidence>
<protein>
    <submittedName>
        <fullName evidence="1">Uncharacterized protein</fullName>
    </submittedName>
</protein>